<dbReference type="Proteomes" id="UP000297149">
    <property type="component" value="Chromosome"/>
</dbReference>
<name>A0A4P7W7T0_9BACT</name>
<reference evidence="3" key="1">
    <citation type="submission" date="2019-02" db="EMBL/GenBank/DDBJ databases">
        <title>Isolation and identification of novel species under the genus Muribaculum.</title>
        <authorList>
            <person name="Miyake S."/>
            <person name="Ding Y."/>
            <person name="Low A."/>
            <person name="Soh M."/>
            <person name="Seedorf H."/>
        </authorList>
    </citation>
    <scope>NUCLEOTIDE SEQUENCE [LARGE SCALE GENOMIC DNA]</scope>
    <source>
        <strain evidence="3">H5</strain>
    </source>
</reference>
<evidence type="ECO:0000313" key="3">
    <source>
        <dbReference type="Proteomes" id="UP000297149"/>
    </source>
</evidence>
<dbReference type="RefSeq" id="WP_136416879.1">
    <property type="nucleotide sequence ID" value="NZ_CP039396.1"/>
</dbReference>
<organism evidence="2 3">
    <name type="scientific">Duncaniella dubosii</name>
    <dbReference type="NCBI Taxonomy" id="2518971"/>
    <lineage>
        <taxon>Bacteria</taxon>
        <taxon>Pseudomonadati</taxon>
        <taxon>Bacteroidota</taxon>
        <taxon>Bacteroidia</taxon>
        <taxon>Bacteroidales</taxon>
        <taxon>Muribaculaceae</taxon>
        <taxon>Duncaniella</taxon>
    </lineage>
</organism>
<proteinExistence type="predicted"/>
<dbReference type="AlphaFoldDB" id="A0A4P7W7T0"/>
<feature type="domain" description="DNA mimic protein DMP19 C-terminal" evidence="1">
    <location>
        <begin position="51"/>
        <end position="159"/>
    </location>
</feature>
<evidence type="ECO:0000259" key="1">
    <source>
        <dbReference type="Pfam" id="PF14300"/>
    </source>
</evidence>
<accession>A0A4P7W7T0</accession>
<dbReference type="EMBL" id="CP039396">
    <property type="protein sequence ID" value="QCD43515.1"/>
    <property type="molecule type" value="Genomic_DNA"/>
</dbReference>
<keyword evidence="3" id="KW-1185">Reference proteome</keyword>
<evidence type="ECO:0000313" key="2">
    <source>
        <dbReference type="EMBL" id="QCD43515.1"/>
    </source>
</evidence>
<gene>
    <name evidence="2" type="ORF">E7747_15375</name>
</gene>
<dbReference type="Gene3D" id="1.20.1420.60">
    <property type="match status" value="1"/>
</dbReference>
<protein>
    <submittedName>
        <fullName evidence="2">DUF4375 domain-containing protein</fullName>
    </submittedName>
</protein>
<dbReference type="Pfam" id="PF14300">
    <property type="entry name" value="DMP19"/>
    <property type="match status" value="1"/>
</dbReference>
<sequence length="175" mass="20689">MMQWIKKLFRIRCSEQITEELIERLPADKLCRKYIDEELASDMECEVFDSIMCAVELHAEVINGGFNQYYYNSGGERAQKAEDTFVKLGADRIADVVKRANNQYAANRDELQSVWDGTKEGFAHVYKEKLFDAFDDEYYALMRNDRQLYTMIGTYIKQHPQEFLTEMTEWYVLLK</sequence>
<dbReference type="KEGG" id="ddb:E7747_15375"/>
<dbReference type="InterPro" id="IPR025402">
    <property type="entry name" value="DMP19_C"/>
</dbReference>